<dbReference type="InterPro" id="IPR018490">
    <property type="entry name" value="cNMP-bd_dom_sf"/>
</dbReference>
<reference evidence="2 3" key="1">
    <citation type="submission" date="2018-05" db="EMBL/GenBank/DDBJ databases">
        <title>Complete genome sequence of Arcticibacterium luteifluviistationis SM1504T, a cytophagaceae bacterium isolated from Arctic surface seawater.</title>
        <authorList>
            <person name="Li Y."/>
            <person name="Qin Q.-L."/>
        </authorList>
    </citation>
    <scope>NUCLEOTIDE SEQUENCE [LARGE SCALE GENOMIC DNA]</scope>
    <source>
        <strain evidence="2 3">SM1504</strain>
    </source>
</reference>
<dbReference type="EMBL" id="CP029480">
    <property type="protein sequence ID" value="AWV98183.1"/>
    <property type="molecule type" value="Genomic_DNA"/>
</dbReference>
<dbReference type="OrthoDB" id="9790057at2"/>
<dbReference type="GO" id="GO:0003700">
    <property type="term" value="F:DNA-binding transcription factor activity"/>
    <property type="evidence" value="ECO:0007669"/>
    <property type="project" value="TreeGrafter"/>
</dbReference>
<dbReference type="PANTHER" id="PTHR24567:SF28">
    <property type="entry name" value="LISTERIOLYSIN REGULATORY PROTEIN"/>
    <property type="match status" value="1"/>
</dbReference>
<feature type="domain" description="Cyclic nucleotide-binding" evidence="1">
    <location>
        <begin position="12"/>
        <end position="134"/>
    </location>
</feature>
<dbReference type="GO" id="GO:0005829">
    <property type="term" value="C:cytosol"/>
    <property type="evidence" value="ECO:0007669"/>
    <property type="project" value="TreeGrafter"/>
</dbReference>
<evidence type="ECO:0000259" key="1">
    <source>
        <dbReference type="PROSITE" id="PS50042"/>
    </source>
</evidence>
<evidence type="ECO:0000313" key="2">
    <source>
        <dbReference type="EMBL" id="AWV98183.1"/>
    </source>
</evidence>
<keyword evidence="3" id="KW-1185">Reference proteome</keyword>
<protein>
    <recommendedName>
        <fullName evidence="1">Cyclic nucleotide-binding domain-containing protein</fullName>
    </recommendedName>
</protein>
<dbReference type="InterPro" id="IPR050397">
    <property type="entry name" value="Env_Response_Regulators"/>
</dbReference>
<proteinExistence type="predicted"/>
<feature type="domain" description="Cyclic nucleotide-binding" evidence="1">
    <location>
        <begin position="183"/>
        <end position="290"/>
    </location>
</feature>
<dbReference type="InterPro" id="IPR000595">
    <property type="entry name" value="cNMP-bd_dom"/>
</dbReference>
<dbReference type="SUPFAM" id="SSF69593">
    <property type="entry name" value="Glycerol-3-phosphate (1)-acyltransferase"/>
    <property type="match status" value="1"/>
</dbReference>
<dbReference type="KEGG" id="als:DJ013_08355"/>
<dbReference type="Pfam" id="PF00027">
    <property type="entry name" value="cNMP_binding"/>
    <property type="match status" value="1"/>
</dbReference>
<dbReference type="Gene3D" id="2.60.120.10">
    <property type="entry name" value="Jelly Rolls"/>
    <property type="match status" value="2"/>
</dbReference>
<dbReference type="RefSeq" id="WP_111371285.1">
    <property type="nucleotide sequence ID" value="NZ_CP029480.1"/>
</dbReference>
<evidence type="ECO:0000313" key="3">
    <source>
        <dbReference type="Proteomes" id="UP000249873"/>
    </source>
</evidence>
<dbReference type="SUPFAM" id="SSF51206">
    <property type="entry name" value="cAMP-binding domain-like"/>
    <property type="match status" value="2"/>
</dbReference>
<dbReference type="AlphaFoldDB" id="A0A2Z4GB70"/>
<dbReference type="PROSITE" id="PS50042">
    <property type="entry name" value="CNMP_BINDING_3"/>
    <property type="match status" value="2"/>
</dbReference>
<dbReference type="Proteomes" id="UP000249873">
    <property type="component" value="Chromosome"/>
</dbReference>
<dbReference type="InterPro" id="IPR014710">
    <property type="entry name" value="RmlC-like_jellyroll"/>
</dbReference>
<sequence>MPPFDIFKALSFLDEPDQDILDELANACKKISFNKGEEITTQFASSTHFYLLLDGEVSFSIQLEHEAAQFEVGYTTGPLTPLGWSGFRSPYRYATTDTASTDCEVLQWSHEFLRNMFTKHPDLGSTFLEFVLEHAVKLLSKVRTELSTYHIADWDSDQLLENIEDRQSTNSPSLTDLLRKSPFFEVFSDKYLKELAKIGKRKKFTAGEVIMEQGEAAIGYDILVSGKVSLNFTPKEDIGKKLALMRTLTHEGYTISWAGCLKDKSNVSTAIALQDSVVFHFPKKKLLSLIVQYSDFKLALHYRLLWLIGNQLRSARSRLISQKFEKEILAIRNLIEQNSTQLDASSKLHKVPYLLNNILTLEDAFLCLRTLIKNGNTLERGLANVCLGVLGNVNQENKFYKGLVNVYESVVKSPSDEPSSAIRKKCAICFQEAFEHSDFVIGGWENLPDQAGHIFIYNHLLNHPYNTLPNNFQLTLDSHFVSSMILQKKYGDPGIRVVRVSRNVEYGHQNYYDRLGHINVHTPESVRIKESEAEKKNRKQQFYDEAQAYIQRGINIMISPEGTSRITTQSPGALKPGAFKLALEISPEPFIVPISVANFDKRLSHNVLSAYIHKPMRMSDFIKDKDNRKELSTFLINLEAQYKDYVKQAIDLADDYKIKISQPAVFKKKI</sequence>
<gene>
    <name evidence="2" type="ORF">DJ013_08355</name>
</gene>
<organism evidence="2 3">
    <name type="scientific">Arcticibacterium luteifluviistationis</name>
    <dbReference type="NCBI Taxonomy" id="1784714"/>
    <lineage>
        <taxon>Bacteria</taxon>
        <taxon>Pseudomonadati</taxon>
        <taxon>Bacteroidota</taxon>
        <taxon>Cytophagia</taxon>
        <taxon>Cytophagales</taxon>
        <taxon>Leadbetterellaceae</taxon>
        <taxon>Arcticibacterium</taxon>
    </lineage>
</organism>
<dbReference type="PANTHER" id="PTHR24567">
    <property type="entry name" value="CRP FAMILY TRANSCRIPTIONAL REGULATORY PROTEIN"/>
    <property type="match status" value="1"/>
</dbReference>
<dbReference type="SMART" id="SM00100">
    <property type="entry name" value="cNMP"/>
    <property type="match status" value="2"/>
</dbReference>
<dbReference type="CDD" id="cd00038">
    <property type="entry name" value="CAP_ED"/>
    <property type="match status" value="2"/>
</dbReference>
<name>A0A2Z4GB70_9BACT</name>
<accession>A0A2Z4GB70</accession>